<proteinExistence type="predicted"/>
<feature type="non-terminal residue" evidence="2">
    <location>
        <position position="1"/>
    </location>
</feature>
<dbReference type="AlphaFoldDB" id="A0A822B9F9"/>
<dbReference type="Proteomes" id="UP000663848">
    <property type="component" value="Unassembled WGS sequence"/>
</dbReference>
<comment type="caution">
    <text evidence="2">The sequence shown here is derived from an EMBL/GenBank/DDBJ whole genome shotgun (WGS) entry which is preliminary data.</text>
</comment>
<evidence type="ECO:0000313" key="3">
    <source>
        <dbReference type="Proteomes" id="UP000663848"/>
    </source>
</evidence>
<evidence type="ECO:0000313" key="2">
    <source>
        <dbReference type="EMBL" id="CAF5004460.1"/>
    </source>
</evidence>
<reference evidence="2" key="1">
    <citation type="submission" date="2021-02" db="EMBL/GenBank/DDBJ databases">
        <authorList>
            <person name="Nowell W R."/>
        </authorList>
    </citation>
    <scope>NUCLEOTIDE SEQUENCE</scope>
</reference>
<accession>A0A822B9F9</accession>
<organism evidence="2 3">
    <name type="scientific">Rotaria socialis</name>
    <dbReference type="NCBI Taxonomy" id="392032"/>
    <lineage>
        <taxon>Eukaryota</taxon>
        <taxon>Metazoa</taxon>
        <taxon>Spiralia</taxon>
        <taxon>Gnathifera</taxon>
        <taxon>Rotifera</taxon>
        <taxon>Eurotatoria</taxon>
        <taxon>Bdelloidea</taxon>
        <taxon>Philodinida</taxon>
        <taxon>Philodinidae</taxon>
        <taxon>Rotaria</taxon>
    </lineage>
</organism>
<dbReference type="EMBL" id="CAJOBR010033745">
    <property type="protein sequence ID" value="CAF5004460.1"/>
    <property type="molecule type" value="Genomic_DNA"/>
</dbReference>
<sequence>QLQQPQALRLQPILYQLLQLQVQLPPPIPIQSSPQQVIPYRLPQLLHTVLQPIPIRRQVRHRVAVSLCLLLQ</sequence>
<dbReference type="Proteomes" id="UP000663872">
    <property type="component" value="Unassembled WGS sequence"/>
</dbReference>
<gene>
    <name evidence="1" type="ORF">GRG538_LOCUS30936</name>
    <name evidence="2" type="ORF">QYT958_LOCUS38479</name>
</gene>
<protein>
    <submittedName>
        <fullName evidence="2">Uncharacterized protein</fullName>
    </submittedName>
</protein>
<name>A0A822B9F9_9BILA</name>
<evidence type="ECO:0000313" key="1">
    <source>
        <dbReference type="EMBL" id="CAF3742591.1"/>
    </source>
</evidence>
<dbReference type="EMBL" id="CAJNYT010005410">
    <property type="protein sequence ID" value="CAF3742591.1"/>
    <property type="molecule type" value="Genomic_DNA"/>
</dbReference>